<comment type="caution">
    <text evidence="2">The sequence shown here is derived from an EMBL/GenBank/DDBJ whole genome shotgun (WGS) entry which is preliminary data.</text>
</comment>
<reference evidence="2 3" key="1">
    <citation type="journal article" date="2019" name="Int. J. Syst. Evol. Microbiol.">
        <title>The Global Catalogue of Microorganisms (GCM) 10K type strain sequencing project: providing services to taxonomists for standard genome sequencing and annotation.</title>
        <authorList>
            <consortium name="The Broad Institute Genomics Platform"/>
            <consortium name="The Broad Institute Genome Sequencing Center for Infectious Disease"/>
            <person name="Wu L."/>
            <person name="Ma J."/>
        </authorList>
    </citation>
    <scope>NUCLEOTIDE SEQUENCE [LARGE SCALE GENOMIC DNA]</scope>
    <source>
        <strain evidence="2 3">JCM 15309</strain>
    </source>
</reference>
<proteinExistence type="predicted"/>
<organism evidence="2 3">
    <name type="scientific">Nocardioides panacihumi</name>
    <dbReference type="NCBI Taxonomy" id="400774"/>
    <lineage>
        <taxon>Bacteria</taxon>
        <taxon>Bacillati</taxon>
        <taxon>Actinomycetota</taxon>
        <taxon>Actinomycetes</taxon>
        <taxon>Propionibacteriales</taxon>
        <taxon>Nocardioidaceae</taxon>
        <taxon>Nocardioides</taxon>
    </lineage>
</organism>
<keyword evidence="3" id="KW-1185">Reference proteome</keyword>
<dbReference type="InterPro" id="IPR016032">
    <property type="entry name" value="Sig_transdc_resp-reg_C-effctor"/>
</dbReference>
<sequence>MRKDSRAADALPADISSLVGRQAETAEVRRLLSHARLITLTGPGGVGKTRLAVHVARTVRSAFPDGARLVPLAELSQPDLVASAVAAVLGPARSAIAGAGELVSLVGDQRLLLVLDNCEHLVEAVADLVSTLLSGCPNLHILATSRSVLGVDGEVRYQVPTLELPDSEAAVPPGVAVTYDGVALFLERAGRLNADIAAGRVDELAVVELCRRLDGLPLAIELAAAGSRWLSVETMLAQASGPLEKVTPASRTAPARHRSVRASLDYSLRLCSPEARTLWGRLSVFRGGATLPTLEAVCSGGDLAGPELLTALFELADKSLVVLSGSRYTMLETIRQYGAALLDESGQLAATQWAHLHYFAELARELHRGWFGPTQSGLLARANAEQSNLRAALEFSLAEPAGVAVGLGMASDLWPYWIGSGRPAEGRRWLARLLELDDGTALDRPAALWTSGFLSAVDEDIPAARRLLSECLATAEARGDLASAAHARCTLGVADCFEGRIDGAIEQLEAGIALEREVDVGSAYLADALINLGLACCYRGDLDRAHAVLEEASGLCAANGEELLLSWARVFLALEALLDGRVLEAAELAHESLARKRELENEQGMMWAIELLAWAALESGDARRAALLLSAREARARDVGPSFHGHPGMRERHAGYAARAREQLGDAEYAAAVARGRRLSLDDLVATALGEVRAPAAVGDSPLGDLPLTRREREIAELVATGKTNREIAEALVIAPRTVDTHVQNILTKLQFTSRSQVVALVAASRSS</sequence>
<dbReference type="PROSITE" id="PS50043">
    <property type="entry name" value="HTH_LUXR_2"/>
    <property type="match status" value="1"/>
</dbReference>
<dbReference type="PRINTS" id="PR00038">
    <property type="entry name" value="HTHLUXR"/>
</dbReference>
<evidence type="ECO:0000313" key="3">
    <source>
        <dbReference type="Proteomes" id="UP001500571"/>
    </source>
</evidence>
<dbReference type="InterPro" id="IPR027417">
    <property type="entry name" value="P-loop_NTPase"/>
</dbReference>
<dbReference type="PANTHER" id="PTHR47691">
    <property type="entry name" value="REGULATOR-RELATED"/>
    <property type="match status" value="1"/>
</dbReference>
<evidence type="ECO:0000313" key="2">
    <source>
        <dbReference type="EMBL" id="GAA1948213.1"/>
    </source>
</evidence>
<dbReference type="Gene3D" id="1.10.10.10">
    <property type="entry name" value="Winged helix-like DNA-binding domain superfamily/Winged helix DNA-binding domain"/>
    <property type="match status" value="1"/>
</dbReference>
<dbReference type="Gene3D" id="3.40.50.300">
    <property type="entry name" value="P-loop containing nucleotide triphosphate hydrolases"/>
    <property type="match status" value="1"/>
</dbReference>
<dbReference type="EMBL" id="BAAAPB010000001">
    <property type="protein sequence ID" value="GAA1948213.1"/>
    <property type="molecule type" value="Genomic_DNA"/>
</dbReference>
<feature type="domain" description="HTH luxR-type" evidence="1">
    <location>
        <begin position="701"/>
        <end position="766"/>
    </location>
</feature>
<dbReference type="SUPFAM" id="SSF52540">
    <property type="entry name" value="P-loop containing nucleoside triphosphate hydrolases"/>
    <property type="match status" value="1"/>
</dbReference>
<dbReference type="PANTHER" id="PTHR47691:SF3">
    <property type="entry name" value="HTH-TYPE TRANSCRIPTIONAL REGULATOR RV0890C-RELATED"/>
    <property type="match status" value="1"/>
</dbReference>
<dbReference type="InterPro" id="IPR011990">
    <property type="entry name" value="TPR-like_helical_dom_sf"/>
</dbReference>
<dbReference type="InterPro" id="IPR036388">
    <property type="entry name" value="WH-like_DNA-bd_sf"/>
</dbReference>
<dbReference type="PROSITE" id="PS00622">
    <property type="entry name" value="HTH_LUXR_1"/>
    <property type="match status" value="1"/>
</dbReference>
<dbReference type="Pfam" id="PF00196">
    <property type="entry name" value="GerE"/>
    <property type="match status" value="1"/>
</dbReference>
<protein>
    <submittedName>
        <fullName evidence="2">LuxR family transcriptional regulator</fullName>
    </submittedName>
</protein>
<accession>A0ABN2QA88</accession>
<dbReference type="Proteomes" id="UP001500571">
    <property type="component" value="Unassembled WGS sequence"/>
</dbReference>
<dbReference type="Gene3D" id="1.25.40.10">
    <property type="entry name" value="Tetratricopeptide repeat domain"/>
    <property type="match status" value="1"/>
</dbReference>
<gene>
    <name evidence="2" type="ORF">GCM10009798_04230</name>
</gene>
<dbReference type="SUPFAM" id="SSF46894">
    <property type="entry name" value="C-terminal effector domain of the bipartite response regulators"/>
    <property type="match status" value="1"/>
</dbReference>
<dbReference type="PRINTS" id="PR00364">
    <property type="entry name" value="DISEASERSIST"/>
</dbReference>
<name>A0ABN2QA88_9ACTN</name>
<dbReference type="SUPFAM" id="SSF48452">
    <property type="entry name" value="TPR-like"/>
    <property type="match status" value="1"/>
</dbReference>
<dbReference type="SMART" id="SM00421">
    <property type="entry name" value="HTH_LUXR"/>
    <property type="match status" value="1"/>
</dbReference>
<dbReference type="InterPro" id="IPR000792">
    <property type="entry name" value="Tscrpt_reg_LuxR_C"/>
</dbReference>
<dbReference type="CDD" id="cd06170">
    <property type="entry name" value="LuxR_C_like"/>
    <property type="match status" value="1"/>
</dbReference>
<evidence type="ECO:0000259" key="1">
    <source>
        <dbReference type="PROSITE" id="PS50043"/>
    </source>
</evidence>